<dbReference type="NCBIfam" id="NF002007">
    <property type="entry name" value="PRK00808.1"/>
    <property type="match status" value="1"/>
</dbReference>
<reference evidence="6 7" key="1">
    <citation type="submission" date="2022-03" db="EMBL/GenBank/DDBJ databases">
        <authorList>
            <person name="Koch H."/>
        </authorList>
    </citation>
    <scope>NUCLEOTIDE SEQUENCE [LARGE SCALE GENOMIC DNA]</scope>
    <source>
        <strain evidence="6 7">G1</strain>
    </source>
</reference>
<dbReference type="InterPro" id="IPR012827">
    <property type="entry name" value="Hemerythrin_metal-bd"/>
</dbReference>
<evidence type="ECO:0000256" key="4">
    <source>
        <dbReference type="ARBA" id="ARBA00023004"/>
    </source>
</evidence>
<protein>
    <submittedName>
        <fullName evidence="6">Bacteriohemerythrin</fullName>
    </submittedName>
</protein>
<proteinExistence type="inferred from homology"/>
<keyword evidence="7" id="KW-1185">Reference proteome</keyword>
<dbReference type="PANTHER" id="PTHR37164:SF1">
    <property type="entry name" value="BACTERIOHEMERYTHRIN"/>
    <property type="match status" value="1"/>
</dbReference>
<evidence type="ECO:0000313" key="7">
    <source>
        <dbReference type="Proteomes" id="UP001295463"/>
    </source>
</evidence>
<evidence type="ECO:0000259" key="5">
    <source>
        <dbReference type="Pfam" id="PF01814"/>
    </source>
</evidence>
<gene>
    <name evidence="6" type="ORF">GEAMG1_2461</name>
</gene>
<dbReference type="SUPFAM" id="SSF47188">
    <property type="entry name" value="Hemerythrin-like"/>
    <property type="match status" value="1"/>
</dbReference>
<dbReference type="Gene3D" id="1.20.120.50">
    <property type="entry name" value="Hemerythrin-like"/>
    <property type="match status" value="1"/>
</dbReference>
<keyword evidence="3" id="KW-0479">Metal-binding</keyword>
<dbReference type="InterPro" id="IPR012312">
    <property type="entry name" value="Hemerythrin-like"/>
</dbReference>
<evidence type="ECO:0000256" key="2">
    <source>
        <dbReference type="ARBA" id="ARBA00022621"/>
    </source>
</evidence>
<dbReference type="InterPro" id="IPR016131">
    <property type="entry name" value="Haemerythrin_Fe_BS"/>
</dbReference>
<sequence>MPLLLWGPMLEVGVREIDTQHRKLVDLANELADAVRAGKGKDVAGKILNELVSYTQSHFATEERLMDLHKYPDATNHKQLHKDLVKTVSDFKAKFIKGEATISEELMNFLKDWLTKHIMNIDKAFARDLKAKGVQ</sequence>
<dbReference type="Pfam" id="PF01814">
    <property type="entry name" value="Hemerythrin"/>
    <property type="match status" value="1"/>
</dbReference>
<dbReference type="Proteomes" id="UP001295463">
    <property type="component" value="Chromosome"/>
</dbReference>
<dbReference type="PANTHER" id="PTHR37164">
    <property type="entry name" value="BACTERIOHEMERYTHRIN"/>
    <property type="match status" value="1"/>
</dbReference>
<dbReference type="NCBIfam" id="NF033749">
    <property type="entry name" value="bact_hemeryth"/>
    <property type="match status" value="1"/>
</dbReference>
<evidence type="ECO:0000256" key="1">
    <source>
        <dbReference type="ARBA" id="ARBA00010587"/>
    </source>
</evidence>
<dbReference type="RefSeq" id="WP_305733058.1">
    <property type="nucleotide sequence ID" value="NZ_OW150024.1"/>
</dbReference>
<keyword evidence="2" id="KW-0561">Oxygen transport</keyword>
<dbReference type="InterPro" id="IPR050669">
    <property type="entry name" value="Hemerythrin"/>
</dbReference>
<organism evidence="6 7">
    <name type="scientific">Trichlorobacter ammonificans</name>
    <dbReference type="NCBI Taxonomy" id="2916410"/>
    <lineage>
        <taxon>Bacteria</taxon>
        <taxon>Pseudomonadati</taxon>
        <taxon>Thermodesulfobacteriota</taxon>
        <taxon>Desulfuromonadia</taxon>
        <taxon>Geobacterales</taxon>
        <taxon>Geobacteraceae</taxon>
        <taxon>Trichlorobacter</taxon>
    </lineage>
</organism>
<dbReference type="InterPro" id="IPR035938">
    <property type="entry name" value="Hemerythrin-like_sf"/>
</dbReference>
<dbReference type="CDD" id="cd12107">
    <property type="entry name" value="Hemerythrin"/>
    <property type="match status" value="1"/>
</dbReference>
<evidence type="ECO:0000313" key="6">
    <source>
        <dbReference type="EMBL" id="CAH2032297.1"/>
    </source>
</evidence>
<comment type="similarity">
    <text evidence="1">Belongs to the hemerythrin family.</text>
</comment>
<name>A0ABM9DBW4_9BACT</name>
<evidence type="ECO:0000256" key="3">
    <source>
        <dbReference type="ARBA" id="ARBA00022723"/>
    </source>
</evidence>
<keyword evidence="4" id="KW-0408">Iron</keyword>
<dbReference type="NCBIfam" id="TIGR02481">
    <property type="entry name" value="hemeryth_dom"/>
    <property type="match status" value="1"/>
</dbReference>
<feature type="domain" description="Hemerythrin-like" evidence="5">
    <location>
        <begin position="13"/>
        <end position="125"/>
    </location>
</feature>
<keyword evidence="2" id="KW-0813">Transport</keyword>
<accession>A0ABM9DBW4</accession>
<dbReference type="EMBL" id="OW150024">
    <property type="protein sequence ID" value="CAH2032297.1"/>
    <property type="molecule type" value="Genomic_DNA"/>
</dbReference>
<dbReference type="PROSITE" id="PS00550">
    <property type="entry name" value="HEMERYTHRINS"/>
    <property type="match status" value="1"/>
</dbReference>